<dbReference type="AlphaFoldDB" id="A0A067MMF4"/>
<dbReference type="OrthoDB" id="10656633at2759"/>
<proteinExistence type="predicted"/>
<dbReference type="EMBL" id="KL198025">
    <property type="protein sequence ID" value="KDQ16933.1"/>
    <property type="molecule type" value="Genomic_DNA"/>
</dbReference>
<gene>
    <name evidence="2" type="ORF">BOTBODRAFT_53592</name>
</gene>
<dbReference type="Proteomes" id="UP000027195">
    <property type="component" value="Unassembled WGS sequence"/>
</dbReference>
<organism evidence="2 3">
    <name type="scientific">Botryobasidium botryosum (strain FD-172 SS1)</name>
    <dbReference type="NCBI Taxonomy" id="930990"/>
    <lineage>
        <taxon>Eukaryota</taxon>
        <taxon>Fungi</taxon>
        <taxon>Dikarya</taxon>
        <taxon>Basidiomycota</taxon>
        <taxon>Agaricomycotina</taxon>
        <taxon>Agaricomycetes</taxon>
        <taxon>Cantharellales</taxon>
        <taxon>Botryobasidiaceae</taxon>
        <taxon>Botryobasidium</taxon>
    </lineage>
</organism>
<protein>
    <submittedName>
        <fullName evidence="2">Uncharacterized protein</fullName>
    </submittedName>
</protein>
<sequence>MGQSNDAELSWGFCIPGDRIAALIRCLRKHDPANSKPESETEQEEQPEEDEDEWIDPEELDAYMCQVLEDKKFGGAFEFRVVSEAEYGGGGAVEEIIIFHAESITYAERPGRESYGTTVMGLGPELLYDAQQAQELVRQLEVDLHLAEIGMELPVKEQWLLAITIA</sequence>
<name>A0A067MMF4_BOTB1</name>
<dbReference type="HOGENOM" id="CLU_112096_0_0_1"/>
<evidence type="ECO:0000313" key="3">
    <source>
        <dbReference type="Proteomes" id="UP000027195"/>
    </source>
</evidence>
<dbReference type="InParanoid" id="A0A067MMF4"/>
<evidence type="ECO:0000313" key="2">
    <source>
        <dbReference type="EMBL" id="KDQ16933.1"/>
    </source>
</evidence>
<feature type="region of interest" description="Disordered" evidence="1">
    <location>
        <begin position="31"/>
        <end position="56"/>
    </location>
</feature>
<reference evidence="3" key="1">
    <citation type="journal article" date="2014" name="Proc. Natl. Acad. Sci. U.S.A.">
        <title>Extensive sampling of basidiomycete genomes demonstrates inadequacy of the white-rot/brown-rot paradigm for wood decay fungi.</title>
        <authorList>
            <person name="Riley R."/>
            <person name="Salamov A.A."/>
            <person name="Brown D.W."/>
            <person name="Nagy L.G."/>
            <person name="Floudas D."/>
            <person name="Held B.W."/>
            <person name="Levasseur A."/>
            <person name="Lombard V."/>
            <person name="Morin E."/>
            <person name="Otillar R."/>
            <person name="Lindquist E.A."/>
            <person name="Sun H."/>
            <person name="LaButti K.M."/>
            <person name="Schmutz J."/>
            <person name="Jabbour D."/>
            <person name="Luo H."/>
            <person name="Baker S.E."/>
            <person name="Pisabarro A.G."/>
            <person name="Walton J.D."/>
            <person name="Blanchette R.A."/>
            <person name="Henrissat B."/>
            <person name="Martin F."/>
            <person name="Cullen D."/>
            <person name="Hibbett D.S."/>
            <person name="Grigoriev I.V."/>
        </authorList>
    </citation>
    <scope>NUCLEOTIDE SEQUENCE [LARGE SCALE GENOMIC DNA]</scope>
    <source>
        <strain evidence="3">FD-172 SS1</strain>
    </source>
</reference>
<accession>A0A067MMF4</accession>
<keyword evidence="3" id="KW-1185">Reference proteome</keyword>
<evidence type="ECO:0000256" key="1">
    <source>
        <dbReference type="SAM" id="MobiDB-lite"/>
    </source>
</evidence>
<feature type="compositionally biased region" description="Acidic residues" evidence="1">
    <location>
        <begin position="40"/>
        <end position="56"/>
    </location>
</feature>